<feature type="transmembrane region" description="Helical" evidence="5">
    <location>
        <begin position="7"/>
        <end position="28"/>
    </location>
</feature>
<evidence type="ECO:0000313" key="8">
    <source>
        <dbReference type="Proteomes" id="UP000784880"/>
    </source>
</evidence>
<dbReference type="PANTHER" id="PTHR43065">
    <property type="entry name" value="SENSOR HISTIDINE KINASE"/>
    <property type="match status" value="1"/>
</dbReference>
<keyword evidence="5" id="KW-0812">Transmembrane</keyword>
<keyword evidence="8" id="KW-1185">Reference proteome</keyword>
<evidence type="ECO:0000256" key="3">
    <source>
        <dbReference type="ARBA" id="ARBA00022777"/>
    </source>
</evidence>
<reference evidence="7 8" key="1">
    <citation type="submission" date="2021-06" db="EMBL/GenBank/DDBJ databases">
        <title>Bacillus sp. RD4P76, an endophyte from a halophyte.</title>
        <authorList>
            <person name="Sun J.-Q."/>
        </authorList>
    </citation>
    <scope>NUCLEOTIDE SEQUENCE [LARGE SCALE GENOMIC DNA]</scope>
    <source>
        <strain evidence="7 8">CGMCC 1.15917</strain>
    </source>
</reference>
<dbReference type="Pfam" id="PF00512">
    <property type="entry name" value="HisKA"/>
    <property type="match status" value="1"/>
</dbReference>
<proteinExistence type="predicted"/>
<dbReference type="InterPro" id="IPR000014">
    <property type="entry name" value="PAS"/>
</dbReference>
<keyword evidence="2" id="KW-0547">Nucleotide-binding</keyword>
<dbReference type="PANTHER" id="PTHR43065:SF34">
    <property type="entry name" value="SPORULATION KINASE A"/>
    <property type="match status" value="1"/>
</dbReference>
<dbReference type="Proteomes" id="UP000784880">
    <property type="component" value="Unassembled WGS sequence"/>
</dbReference>
<feature type="domain" description="Histidine kinase" evidence="6">
    <location>
        <begin position="205"/>
        <end position="410"/>
    </location>
</feature>
<dbReference type="PROSITE" id="PS50109">
    <property type="entry name" value="HIS_KIN"/>
    <property type="match status" value="1"/>
</dbReference>
<sequence>MYVQTHLKLIIISIYCILSITLIIFNVFLYGFTWMIILIIALLVFSNSLLFYFFREKRNLVNELNRTIMMKKQYQSFIKDIPIAIIFLIKGKIKDINESGLVMLGATLKDDVEGKSIFHYIPREYWEPSTKEESLFKSTANGHNMMVLQREDGSKVDISMTYQQVYFQDSWGYGLVIKDITDLKDSEKRLRHSEQLSVIGELAAGIAHEIRNPLTSLKGFLQLISHESSGSKYEDIMSSELERINLIVNELLLLAKPKEMEFEPTRILSLLKTVVTIANTQAILHNIQIKLVYNEELEKIMIYCEENKLKQVFLNLLKNAIEAMNEEGNIYIKFKKLGDKLHLFFIDEGPGISKEIIGNLGKRFYTTKPDGTGLGLMISMNIIREHQGELFITSEEGIGTKVEVVLPIKESPTLKESITSAQV</sequence>
<dbReference type="CDD" id="cd00130">
    <property type="entry name" value="PAS"/>
    <property type="match status" value="1"/>
</dbReference>
<dbReference type="SMART" id="SM00388">
    <property type="entry name" value="HisKA"/>
    <property type="match status" value="1"/>
</dbReference>
<dbReference type="InterPro" id="IPR005467">
    <property type="entry name" value="His_kinase_dom"/>
</dbReference>
<dbReference type="Pfam" id="PF02518">
    <property type="entry name" value="HATPase_c"/>
    <property type="match status" value="1"/>
</dbReference>
<keyword evidence="3" id="KW-0418">Kinase</keyword>
<dbReference type="CDD" id="cd00082">
    <property type="entry name" value="HisKA"/>
    <property type="match status" value="1"/>
</dbReference>
<keyword evidence="4" id="KW-0067">ATP-binding</keyword>
<organism evidence="7 8">
    <name type="scientific">Evansella tamaricis</name>
    <dbReference type="NCBI Taxonomy" id="2069301"/>
    <lineage>
        <taxon>Bacteria</taxon>
        <taxon>Bacillati</taxon>
        <taxon>Bacillota</taxon>
        <taxon>Bacilli</taxon>
        <taxon>Bacillales</taxon>
        <taxon>Bacillaceae</taxon>
        <taxon>Evansella</taxon>
    </lineage>
</organism>
<evidence type="ECO:0000256" key="1">
    <source>
        <dbReference type="ARBA" id="ARBA00022679"/>
    </source>
</evidence>
<evidence type="ECO:0000256" key="4">
    <source>
        <dbReference type="ARBA" id="ARBA00022840"/>
    </source>
</evidence>
<accession>A0ABS6JK71</accession>
<dbReference type="InterPro" id="IPR003661">
    <property type="entry name" value="HisK_dim/P_dom"/>
</dbReference>
<protein>
    <submittedName>
        <fullName evidence="7">PAS domain S-box protein</fullName>
    </submittedName>
</protein>
<evidence type="ECO:0000256" key="5">
    <source>
        <dbReference type="SAM" id="Phobius"/>
    </source>
</evidence>
<dbReference type="EMBL" id="JAHQCS010000161">
    <property type="protein sequence ID" value="MBU9714043.1"/>
    <property type="molecule type" value="Genomic_DNA"/>
</dbReference>
<evidence type="ECO:0000256" key="2">
    <source>
        <dbReference type="ARBA" id="ARBA00022741"/>
    </source>
</evidence>
<evidence type="ECO:0000259" key="6">
    <source>
        <dbReference type="PROSITE" id="PS50109"/>
    </source>
</evidence>
<comment type="caution">
    <text evidence="7">The sequence shown here is derived from an EMBL/GenBank/DDBJ whole genome shotgun (WGS) entry which is preliminary data.</text>
</comment>
<dbReference type="SMART" id="SM00387">
    <property type="entry name" value="HATPase_c"/>
    <property type="match status" value="1"/>
</dbReference>
<gene>
    <name evidence="7" type="ORF">KS419_20110</name>
</gene>
<evidence type="ECO:0000313" key="7">
    <source>
        <dbReference type="EMBL" id="MBU9714043.1"/>
    </source>
</evidence>
<feature type="transmembrane region" description="Helical" evidence="5">
    <location>
        <begin position="34"/>
        <end position="54"/>
    </location>
</feature>
<dbReference type="NCBIfam" id="TIGR00229">
    <property type="entry name" value="sensory_box"/>
    <property type="match status" value="1"/>
</dbReference>
<keyword evidence="5" id="KW-1133">Transmembrane helix</keyword>
<keyword evidence="1" id="KW-0808">Transferase</keyword>
<name>A0ABS6JK71_9BACI</name>
<keyword evidence="5" id="KW-0472">Membrane</keyword>
<dbReference type="InterPro" id="IPR003594">
    <property type="entry name" value="HATPase_dom"/>
</dbReference>